<sequence length="144" mass="15638">MKRLFAIGVFLCAGLSSPRLLAEVCHVTEQLAVAGTANDVMESCFEHRGMPAGSLDWSCNTEKSPVTGVHKEKRANCPSGHFGKCSAALTQETLANEDAGGQFVQGTWPDPLPDDAQIVTYYYQAQDREQTRIDCENGGGKWSQ</sequence>
<proteinExistence type="predicted"/>
<evidence type="ECO:0000313" key="3">
    <source>
        <dbReference type="Proteomes" id="UP000068210"/>
    </source>
</evidence>
<feature type="chain" id="PRO_5002185105" evidence="1">
    <location>
        <begin position="23"/>
        <end position="144"/>
    </location>
</feature>
<dbReference type="HOGENOM" id="CLU_1804588_0_0_6"/>
<reference evidence="2 3" key="1">
    <citation type="journal article" date="2015" name="PLoS ONE">
        <title>Azotobacter Genomes: The Genome of Azotobacter chroococcum NCIMB 8003 (ATCC 4412).</title>
        <authorList>
            <person name="Robson R.L."/>
            <person name="Jones R."/>
            <person name="Robson R.M."/>
            <person name="Schwartz A."/>
            <person name="Richardson T.H."/>
        </authorList>
    </citation>
    <scope>NUCLEOTIDE SEQUENCE [LARGE SCALE GENOMIC DNA]</scope>
    <source>
        <strain evidence="2 3">NCIMB 8003</strain>
    </source>
</reference>
<protein>
    <submittedName>
        <fullName evidence="2">Uncharacterized protein</fullName>
    </submittedName>
</protein>
<dbReference type="KEGG" id="acx:Achr_930"/>
<evidence type="ECO:0000256" key="1">
    <source>
        <dbReference type="SAM" id="SignalP"/>
    </source>
</evidence>
<keyword evidence="3" id="KW-1185">Reference proteome</keyword>
<evidence type="ECO:0000313" key="2">
    <source>
        <dbReference type="EMBL" id="AJE19607.1"/>
    </source>
</evidence>
<feature type="signal peptide" evidence="1">
    <location>
        <begin position="1"/>
        <end position="22"/>
    </location>
</feature>
<dbReference type="EMBL" id="CP010415">
    <property type="protein sequence ID" value="AJE19607.1"/>
    <property type="molecule type" value="Genomic_DNA"/>
</dbReference>
<dbReference type="AlphaFoldDB" id="A0A0C4WNK1"/>
<accession>A0A0C4WNK1</accession>
<dbReference type="Proteomes" id="UP000068210">
    <property type="component" value="Chromosome"/>
</dbReference>
<organism evidence="2 3">
    <name type="scientific">Azotobacter chroococcum NCIMB 8003</name>
    <dbReference type="NCBI Taxonomy" id="1328314"/>
    <lineage>
        <taxon>Bacteria</taxon>
        <taxon>Pseudomonadati</taxon>
        <taxon>Pseudomonadota</taxon>
        <taxon>Gammaproteobacteria</taxon>
        <taxon>Pseudomonadales</taxon>
        <taxon>Pseudomonadaceae</taxon>
        <taxon>Azotobacter</taxon>
    </lineage>
</organism>
<dbReference type="RefSeq" id="WP_039800759.1">
    <property type="nucleotide sequence ID" value="NZ_CP010415.1"/>
</dbReference>
<name>A0A0C4WNK1_9GAMM</name>
<gene>
    <name evidence="2" type="ORF">Achr_930</name>
</gene>
<keyword evidence="1" id="KW-0732">Signal</keyword>